<dbReference type="PANTHER" id="PTHR46579:SF1">
    <property type="entry name" value="F5_8 TYPE C DOMAIN-CONTAINING PROTEIN"/>
    <property type="match status" value="1"/>
</dbReference>
<dbReference type="Proteomes" id="UP000786811">
    <property type="component" value="Unassembled WGS sequence"/>
</dbReference>
<dbReference type="EMBL" id="CAJNRD030001123">
    <property type="protein sequence ID" value="CAG5101558.1"/>
    <property type="molecule type" value="Genomic_DNA"/>
</dbReference>
<dbReference type="PANTHER" id="PTHR46579">
    <property type="entry name" value="F5/8 TYPE C DOMAIN-CONTAINING PROTEIN-RELATED"/>
    <property type="match status" value="1"/>
</dbReference>
<name>A0A8J2HMN8_COTCN</name>
<reference evidence="1" key="1">
    <citation type="submission" date="2021-04" db="EMBL/GenBank/DDBJ databases">
        <authorList>
            <person name="Chebbi M.A.C M."/>
        </authorList>
    </citation>
    <scope>NUCLEOTIDE SEQUENCE</scope>
</reference>
<proteinExistence type="predicted"/>
<comment type="caution">
    <text evidence="1">The sequence shown here is derived from an EMBL/GenBank/DDBJ whole genome shotgun (WGS) entry which is preliminary data.</text>
</comment>
<gene>
    <name evidence="1" type="ORF">HICCMSTLAB_LOCUS10460</name>
</gene>
<feature type="non-terminal residue" evidence="1">
    <location>
        <position position="1"/>
    </location>
</feature>
<sequence>MTTKYPRNVIVRTLLILAVKIRKNLDNDVIKYLTNLINALTDTPSRYTSFHHYKQIIDSYSFPFQVHHLCSACKSYIGFEINPIEDNSTLHCNKCGIDVVLKENKQSGNVFFYMSLAQQLIEFCIQHHEKLLHSINRQKKCSYAFEDIMDGNLYKRHMSSEDLLSLNFSVDGTPLFKSSQTSITPILCTINELDPSLRKLHIMLVSIYLDTGKPVMNEYLKPFVEEAKVLANQGISYTYNGMKYHKKFKILNGVCDSVERPNLRCSKSFRGAYGCGLCKHPGEETAKGDGHVRVFPIDEEGNAFGEGLRSHQETLEHAETSEKGIKQRSTLIDIPDFDIIKNLDVDWMHCIPLGVCRQFLKLWFNSEYHDKPFYLGSKIKDIDAFIMSIKPSLDVSRTPRKISDRAHLKAHELVVWLLFYSLPSLKPYLPHKYLLHWSLLVEAASILLKTCVLEAELQEIHGQDLTYRQRKLLEELTHKK</sequence>
<organism evidence="1 2">
    <name type="scientific">Cotesia congregata</name>
    <name type="common">Parasitoid wasp</name>
    <name type="synonym">Apanteles congregatus</name>
    <dbReference type="NCBI Taxonomy" id="51543"/>
    <lineage>
        <taxon>Eukaryota</taxon>
        <taxon>Metazoa</taxon>
        <taxon>Ecdysozoa</taxon>
        <taxon>Arthropoda</taxon>
        <taxon>Hexapoda</taxon>
        <taxon>Insecta</taxon>
        <taxon>Pterygota</taxon>
        <taxon>Neoptera</taxon>
        <taxon>Endopterygota</taxon>
        <taxon>Hymenoptera</taxon>
        <taxon>Apocrita</taxon>
        <taxon>Ichneumonoidea</taxon>
        <taxon>Braconidae</taxon>
        <taxon>Microgastrinae</taxon>
        <taxon>Cotesia</taxon>
    </lineage>
</organism>
<keyword evidence="2" id="KW-1185">Reference proteome</keyword>
<accession>A0A8J2HMN8</accession>
<evidence type="ECO:0000313" key="2">
    <source>
        <dbReference type="Proteomes" id="UP000786811"/>
    </source>
</evidence>
<protein>
    <submittedName>
        <fullName evidence="1">Uncharacterized protein</fullName>
    </submittedName>
</protein>
<dbReference type="AlphaFoldDB" id="A0A8J2HMN8"/>
<evidence type="ECO:0000313" key="1">
    <source>
        <dbReference type="EMBL" id="CAG5101558.1"/>
    </source>
</evidence>
<dbReference type="OrthoDB" id="8191915at2759"/>